<dbReference type="PANTHER" id="PTHR13847">
    <property type="entry name" value="SARCOSINE DEHYDROGENASE-RELATED"/>
    <property type="match status" value="1"/>
</dbReference>
<organism evidence="2 3">
    <name type="scientific">Algoriphagus zhangzhouensis</name>
    <dbReference type="NCBI Taxonomy" id="1073327"/>
    <lineage>
        <taxon>Bacteria</taxon>
        <taxon>Pseudomonadati</taxon>
        <taxon>Bacteroidota</taxon>
        <taxon>Cytophagia</taxon>
        <taxon>Cytophagales</taxon>
        <taxon>Cyclobacteriaceae</taxon>
        <taxon>Algoriphagus</taxon>
    </lineage>
</organism>
<evidence type="ECO:0000313" key="3">
    <source>
        <dbReference type="Proteomes" id="UP000184609"/>
    </source>
</evidence>
<dbReference type="PANTHER" id="PTHR13847:SF281">
    <property type="entry name" value="FAD DEPENDENT OXIDOREDUCTASE DOMAIN-CONTAINING PROTEIN"/>
    <property type="match status" value="1"/>
</dbReference>
<protein>
    <submittedName>
        <fullName evidence="2">Glycine/D-amino acid oxidase</fullName>
    </submittedName>
</protein>
<sequence length="376" mass="41694">MLSYWEQKHFLNHDLVVVGAGFVGLSTAIHFKRKHPKAKILVLERGVFPTGASTKNAGFACFGSLTEILDDFWTMTQDEVVELVQRRYKGLQKIRKEFGDKVLDYKTLGGFELIDQEQLAAVEQIPEINQILKKTFKGPVFSKVGKIGKLGFSDSVQTVVKNAFEGELDPGKYLAALWELAGKTGVKIITGVEVLEIEKDTGKLLAMDKGLNREFNFEGGRVAICSNAFTKKIWPESGIEPGRGLVMVSKPLGFKVPWKGCFHMDKGYVYFRSVDGRLLLGGARNKDFEGENTTEFSVNPKIQNHLKEMASTVIFPGKEIEWEMEWTGIMGFGPTKTPILQKVGEKTAAAVRLGGMGVALGWQVGKELSDLLRKGN</sequence>
<dbReference type="OrthoDB" id="1491488at2"/>
<dbReference type="Gene3D" id="3.50.50.60">
    <property type="entry name" value="FAD/NAD(P)-binding domain"/>
    <property type="match status" value="1"/>
</dbReference>
<name>A0A1M7ZDF8_9BACT</name>
<dbReference type="Pfam" id="PF01266">
    <property type="entry name" value="DAO"/>
    <property type="match status" value="1"/>
</dbReference>
<proteinExistence type="predicted"/>
<reference evidence="3" key="1">
    <citation type="submission" date="2016-12" db="EMBL/GenBank/DDBJ databases">
        <authorList>
            <person name="Varghese N."/>
            <person name="Submissions S."/>
        </authorList>
    </citation>
    <scope>NUCLEOTIDE SEQUENCE [LARGE SCALE GENOMIC DNA]</scope>
    <source>
        <strain evidence="3">DSM 25035</strain>
    </source>
</reference>
<dbReference type="Proteomes" id="UP000184609">
    <property type="component" value="Unassembled WGS sequence"/>
</dbReference>
<evidence type="ECO:0000259" key="1">
    <source>
        <dbReference type="Pfam" id="PF01266"/>
    </source>
</evidence>
<evidence type="ECO:0000313" key="2">
    <source>
        <dbReference type="EMBL" id="SHO62920.1"/>
    </source>
</evidence>
<dbReference type="Gene3D" id="3.30.9.10">
    <property type="entry name" value="D-Amino Acid Oxidase, subunit A, domain 2"/>
    <property type="match status" value="1"/>
</dbReference>
<accession>A0A1M7ZDF8</accession>
<dbReference type="SUPFAM" id="SSF51905">
    <property type="entry name" value="FAD/NAD(P)-binding domain"/>
    <property type="match status" value="1"/>
</dbReference>
<gene>
    <name evidence="2" type="ORF">SAMN04488108_2402</name>
</gene>
<dbReference type="AlphaFoldDB" id="A0A1M7ZDF8"/>
<feature type="domain" description="FAD dependent oxidoreductase" evidence="1">
    <location>
        <begin position="14"/>
        <end position="371"/>
    </location>
</feature>
<dbReference type="InterPro" id="IPR036188">
    <property type="entry name" value="FAD/NAD-bd_sf"/>
</dbReference>
<dbReference type="RefSeq" id="WP_073572045.1">
    <property type="nucleotide sequence ID" value="NZ_FRXN01000003.1"/>
</dbReference>
<keyword evidence="3" id="KW-1185">Reference proteome</keyword>
<dbReference type="GO" id="GO:0005737">
    <property type="term" value="C:cytoplasm"/>
    <property type="evidence" value="ECO:0007669"/>
    <property type="project" value="TreeGrafter"/>
</dbReference>
<dbReference type="STRING" id="1073327.SAMN04488108_2402"/>
<dbReference type="InterPro" id="IPR006076">
    <property type="entry name" value="FAD-dep_OxRdtase"/>
</dbReference>
<dbReference type="EMBL" id="FRXN01000003">
    <property type="protein sequence ID" value="SHO62920.1"/>
    <property type="molecule type" value="Genomic_DNA"/>
</dbReference>